<dbReference type="InterPro" id="IPR017850">
    <property type="entry name" value="Alkaline_phosphatase_core_sf"/>
</dbReference>
<reference evidence="2" key="1">
    <citation type="submission" date="2021-12" db="EMBL/GenBank/DDBJ databases">
        <title>Discovery of the Pendulisporaceae a myxobacterial family with distinct sporulation behavior and unique specialized metabolism.</title>
        <authorList>
            <person name="Garcia R."/>
            <person name="Popoff A."/>
            <person name="Bader C.D."/>
            <person name="Loehr J."/>
            <person name="Walesch S."/>
            <person name="Walt C."/>
            <person name="Boldt J."/>
            <person name="Bunk B."/>
            <person name="Haeckl F.J.F.P.J."/>
            <person name="Gunesch A.P."/>
            <person name="Birkelbach J."/>
            <person name="Nuebel U."/>
            <person name="Pietschmann T."/>
            <person name="Bach T."/>
            <person name="Mueller R."/>
        </authorList>
    </citation>
    <scope>NUCLEOTIDE SEQUENCE</scope>
    <source>
        <strain evidence="2">MSr11367</strain>
    </source>
</reference>
<dbReference type="InterPro" id="IPR051849">
    <property type="entry name" value="GAG-degrading_sulfatase"/>
</dbReference>
<protein>
    <submittedName>
        <fullName evidence="2">Sulfatase-like hydrolase/transferase</fullName>
    </submittedName>
</protein>
<dbReference type="Pfam" id="PF00884">
    <property type="entry name" value="Sulfatase"/>
    <property type="match status" value="1"/>
</dbReference>
<proteinExistence type="predicted"/>
<keyword evidence="3" id="KW-1185">Reference proteome</keyword>
<dbReference type="SUPFAM" id="SSF53649">
    <property type="entry name" value="Alkaline phosphatase-like"/>
    <property type="match status" value="1"/>
</dbReference>
<dbReference type="Gene3D" id="3.40.720.10">
    <property type="entry name" value="Alkaline Phosphatase, subunit A"/>
    <property type="match status" value="1"/>
</dbReference>
<dbReference type="RefSeq" id="WP_394834586.1">
    <property type="nucleotide sequence ID" value="NZ_CP089929.1"/>
</dbReference>
<dbReference type="InterPro" id="IPR000917">
    <property type="entry name" value="Sulfatase_N"/>
</dbReference>
<sequence length="542" mass="60742">MGKPSAAALAELKDLYQQKGLPEKPDIIVILTDQERYPTHWPAELVDSLTSWKRLQKHGLTFDRAYTSACMCTPSRGVMLTSNYSNLTGLTMTPSTLSYANPRIPKIAALMQAQGYDTVWKGKWHLSQPADIMQWTQLDVANLQEQYGFSGWNPPDAGTVTGLSTYDSWATAGSGKPGHVNAANDRRYLRKDGEGVEAHGFGEGALEFLEARAAGRQRKDPAALRPFLMFMSFVNPHDINFFPWGWQSFGYTKNDIELGIKLPDNAVDTLLTKPTIQTHIRDVLNACQAIIGQETLTGGAHGLPGDPHGIQLDPINNIHNYINFYAYMTKYANDRVNEFLDVVEACRFTKDALIIRTSDHGEMGLSHGMREKCYNVYEETIHIPLVISNPRLFEGPQNTEALYAHVDFLPTLLDLAGGSGVYPLMKGKSLTPVIFHNSVGVQDSVLFCYDDESGNISDLQYLSHIRAIRYGQFTYAVYFSPNLPGQYQYELYDLEKDTPQMNNLLFQPHQATEPVKVLWRKLQELLNGKLIEAGQTPFPPVR</sequence>
<dbReference type="EMBL" id="CP089983">
    <property type="protein sequence ID" value="WXB04943.1"/>
    <property type="molecule type" value="Genomic_DNA"/>
</dbReference>
<feature type="domain" description="Sulfatase N-terminal" evidence="1">
    <location>
        <begin position="25"/>
        <end position="417"/>
    </location>
</feature>
<dbReference type="Proteomes" id="UP001374803">
    <property type="component" value="Chromosome"/>
</dbReference>
<evidence type="ECO:0000313" key="2">
    <source>
        <dbReference type="EMBL" id="WXB04943.1"/>
    </source>
</evidence>
<name>A0ABZ2L1W2_9BACT</name>
<dbReference type="CDD" id="cd16035">
    <property type="entry name" value="sulfatase_like"/>
    <property type="match status" value="1"/>
</dbReference>
<organism evidence="2 3">
    <name type="scientific">Pendulispora rubella</name>
    <dbReference type="NCBI Taxonomy" id="2741070"/>
    <lineage>
        <taxon>Bacteria</taxon>
        <taxon>Pseudomonadati</taxon>
        <taxon>Myxococcota</taxon>
        <taxon>Myxococcia</taxon>
        <taxon>Myxococcales</taxon>
        <taxon>Sorangiineae</taxon>
        <taxon>Pendulisporaceae</taxon>
        <taxon>Pendulispora</taxon>
    </lineage>
</organism>
<evidence type="ECO:0000313" key="3">
    <source>
        <dbReference type="Proteomes" id="UP001374803"/>
    </source>
</evidence>
<dbReference type="PANTHER" id="PTHR46615">
    <property type="entry name" value="ARYLSULFATASE K"/>
    <property type="match status" value="1"/>
</dbReference>
<gene>
    <name evidence="2" type="ORF">LVJ94_49635</name>
</gene>
<evidence type="ECO:0000259" key="1">
    <source>
        <dbReference type="Pfam" id="PF00884"/>
    </source>
</evidence>
<dbReference type="PANTHER" id="PTHR46615:SF1">
    <property type="entry name" value="ARYLSULFATASE K"/>
    <property type="match status" value="1"/>
</dbReference>
<accession>A0ABZ2L1W2</accession>